<protein>
    <submittedName>
        <fullName evidence="2">Metallophosphoesterase</fullName>
    </submittedName>
</protein>
<reference evidence="2 3" key="1">
    <citation type="journal article" date="2022" name="Microbiol. Resour. Announc.">
        <title>Complete Genome Sequence of the Hyperthermophilic and Acidophilic Archaeon Saccharolobus caldissimus Strain HS-3T.</title>
        <authorList>
            <person name="Sakai H.D."/>
            <person name="Kurosawa N."/>
        </authorList>
    </citation>
    <scope>NUCLEOTIDE SEQUENCE [LARGE SCALE GENOMIC DNA]</scope>
    <source>
        <strain evidence="2 3">JCM32116</strain>
    </source>
</reference>
<dbReference type="PANTHER" id="PTHR37523">
    <property type="entry name" value="METALLOPHOSPHOESTERASE"/>
    <property type="match status" value="1"/>
</dbReference>
<keyword evidence="3" id="KW-1185">Reference proteome</keyword>
<evidence type="ECO:0000313" key="3">
    <source>
        <dbReference type="Proteomes" id="UP001319921"/>
    </source>
</evidence>
<dbReference type="KEGG" id="scas:SACC_20400"/>
<dbReference type="GO" id="GO:0016787">
    <property type="term" value="F:hydrolase activity"/>
    <property type="evidence" value="ECO:0007669"/>
    <property type="project" value="InterPro"/>
</dbReference>
<dbReference type="PANTHER" id="PTHR37523:SF1">
    <property type="entry name" value="CALCINEURIN-LIKE PHOSPHOESTERASE DOMAIN-CONTAINING PROTEIN"/>
    <property type="match status" value="1"/>
</dbReference>
<name>A0AAQ4CT92_9CREN</name>
<organism evidence="2 3">
    <name type="scientific">Saccharolobus caldissimus</name>
    <dbReference type="NCBI Taxonomy" id="1702097"/>
    <lineage>
        <taxon>Archaea</taxon>
        <taxon>Thermoproteota</taxon>
        <taxon>Thermoprotei</taxon>
        <taxon>Sulfolobales</taxon>
        <taxon>Sulfolobaceae</taxon>
        <taxon>Saccharolobus</taxon>
    </lineage>
</organism>
<dbReference type="Pfam" id="PF00149">
    <property type="entry name" value="Metallophos"/>
    <property type="match status" value="1"/>
</dbReference>
<dbReference type="GeneID" id="68866770"/>
<dbReference type="InterPro" id="IPR029052">
    <property type="entry name" value="Metallo-depent_PP-like"/>
</dbReference>
<evidence type="ECO:0000259" key="1">
    <source>
        <dbReference type="Pfam" id="PF00149"/>
    </source>
</evidence>
<dbReference type="Gene3D" id="3.60.21.10">
    <property type="match status" value="1"/>
</dbReference>
<dbReference type="AlphaFoldDB" id="A0AAQ4CT92"/>
<evidence type="ECO:0000313" key="2">
    <source>
        <dbReference type="EMBL" id="BDB99023.1"/>
    </source>
</evidence>
<dbReference type="Proteomes" id="UP001319921">
    <property type="component" value="Chromosome"/>
</dbReference>
<accession>A0AAQ4CT92</accession>
<dbReference type="InterPro" id="IPR004843">
    <property type="entry name" value="Calcineurin-like_PHP"/>
</dbReference>
<feature type="domain" description="Calcineurin-like phosphoesterase" evidence="1">
    <location>
        <begin position="20"/>
        <end position="282"/>
    </location>
</feature>
<gene>
    <name evidence="2" type="ORF">SACC_20400</name>
</gene>
<proteinExistence type="predicted"/>
<dbReference type="SUPFAM" id="SSF56300">
    <property type="entry name" value="Metallo-dependent phosphatases"/>
    <property type="match status" value="1"/>
</dbReference>
<dbReference type="RefSeq" id="WP_229569376.1">
    <property type="nucleotide sequence ID" value="NZ_AP025226.1"/>
</dbReference>
<dbReference type="EMBL" id="AP025226">
    <property type="protein sequence ID" value="BDB99023.1"/>
    <property type="molecule type" value="Genomic_DNA"/>
</dbReference>
<sequence length="326" mass="37176">MVSLFKRKKADINVSNKNVRILFTSDLHASYMAFKKFINAAKLYKVDALIIGGDIAGKTLVPIIDLGSGKYNVDDKVISTNELNTIIERFKNEGTYYVILSKNEFEEASKNKKMQDELFKEAMINTVREWIKISEERLKDYRIPIFVNLGNDDPEYLFDVLKEGELFKVGEGDVFELNGYEIVSYGYVNPTPWRTFREKEEEEIYSDLKNIVNKLTNFSMAIYNFHAPPYNTNLDNAPLLDKNLKPVIRGGEFVYVHVGSKSVRRIIEETNPLLGLHGHIHESRGFDRINNTLVINPGSEYSNGLLHAALVILEGSSIKAHQFILG</sequence>